<feature type="compositionally biased region" description="Basic residues" evidence="1">
    <location>
        <begin position="68"/>
        <end position="80"/>
    </location>
</feature>
<keyword evidence="3" id="KW-1185">Reference proteome</keyword>
<dbReference type="AlphaFoldDB" id="A0AAW2EQD1"/>
<dbReference type="Proteomes" id="UP001430953">
    <property type="component" value="Unassembled WGS sequence"/>
</dbReference>
<organism evidence="2 3">
    <name type="scientific">Cardiocondyla obscurior</name>
    <dbReference type="NCBI Taxonomy" id="286306"/>
    <lineage>
        <taxon>Eukaryota</taxon>
        <taxon>Metazoa</taxon>
        <taxon>Ecdysozoa</taxon>
        <taxon>Arthropoda</taxon>
        <taxon>Hexapoda</taxon>
        <taxon>Insecta</taxon>
        <taxon>Pterygota</taxon>
        <taxon>Neoptera</taxon>
        <taxon>Endopterygota</taxon>
        <taxon>Hymenoptera</taxon>
        <taxon>Apocrita</taxon>
        <taxon>Aculeata</taxon>
        <taxon>Formicoidea</taxon>
        <taxon>Formicidae</taxon>
        <taxon>Myrmicinae</taxon>
        <taxon>Cardiocondyla</taxon>
    </lineage>
</organism>
<sequence length="101" mass="10745">MCTSFTSIRASTGASNRKSGKCTAATAPQFDGIIAGETRAAFLRLNTAATRNAIQTQKPWGGGGREERKKKRESFRRKGGAMKSALLTAALRDRAITAVGK</sequence>
<protein>
    <submittedName>
        <fullName evidence="2">Uncharacterized protein</fullName>
    </submittedName>
</protein>
<dbReference type="EMBL" id="JADYXP020000020">
    <property type="protein sequence ID" value="KAL0104549.1"/>
    <property type="molecule type" value="Genomic_DNA"/>
</dbReference>
<accession>A0AAW2EQD1</accession>
<gene>
    <name evidence="2" type="ORF">PUN28_017345</name>
</gene>
<reference evidence="2 3" key="1">
    <citation type="submission" date="2023-03" db="EMBL/GenBank/DDBJ databases">
        <title>High recombination rates correlate with genetic variation in Cardiocondyla obscurior ants.</title>
        <authorList>
            <person name="Errbii M."/>
        </authorList>
    </citation>
    <scope>NUCLEOTIDE SEQUENCE [LARGE SCALE GENOMIC DNA]</scope>
    <source>
        <strain evidence="2">Alpha-2009</strain>
        <tissue evidence="2">Whole body</tissue>
    </source>
</reference>
<comment type="caution">
    <text evidence="2">The sequence shown here is derived from an EMBL/GenBank/DDBJ whole genome shotgun (WGS) entry which is preliminary data.</text>
</comment>
<evidence type="ECO:0000313" key="3">
    <source>
        <dbReference type="Proteomes" id="UP001430953"/>
    </source>
</evidence>
<feature type="region of interest" description="Disordered" evidence="1">
    <location>
        <begin position="1"/>
        <end position="23"/>
    </location>
</feature>
<proteinExistence type="predicted"/>
<feature type="compositionally biased region" description="Polar residues" evidence="1">
    <location>
        <begin position="1"/>
        <end position="17"/>
    </location>
</feature>
<evidence type="ECO:0000313" key="2">
    <source>
        <dbReference type="EMBL" id="KAL0104549.1"/>
    </source>
</evidence>
<evidence type="ECO:0000256" key="1">
    <source>
        <dbReference type="SAM" id="MobiDB-lite"/>
    </source>
</evidence>
<name>A0AAW2EQD1_9HYME</name>
<feature type="region of interest" description="Disordered" evidence="1">
    <location>
        <begin position="56"/>
        <end position="81"/>
    </location>
</feature>